<dbReference type="Proteomes" id="UP000289784">
    <property type="component" value="Unassembled WGS sequence"/>
</dbReference>
<dbReference type="InterPro" id="IPR035093">
    <property type="entry name" value="RelE/ParE_toxin_dom_sf"/>
</dbReference>
<keyword evidence="1" id="KW-1277">Toxin-antitoxin system</keyword>
<dbReference type="Gene3D" id="3.30.2310.20">
    <property type="entry name" value="RelE-like"/>
    <property type="match status" value="1"/>
</dbReference>
<dbReference type="InterPro" id="IPR007712">
    <property type="entry name" value="RelE/ParE_toxin"/>
</dbReference>
<keyword evidence="3" id="KW-1185">Reference proteome</keyword>
<proteinExistence type="predicted"/>
<evidence type="ECO:0000256" key="1">
    <source>
        <dbReference type="ARBA" id="ARBA00022649"/>
    </source>
</evidence>
<evidence type="ECO:0000313" key="2">
    <source>
        <dbReference type="EMBL" id="RXR06560.1"/>
    </source>
</evidence>
<name>A0A4Q1JXN6_9GAMM</name>
<protein>
    <submittedName>
        <fullName evidence="2">Type II toxin-antitoxin system RelE/ParE family toxin</fullName>
    </submittedName>
</protein>
<dbReference type="Pfam" id="PF05016">
    <property type="entry name" value="ParE_toxin"/>
    <property type="match status" value="1"/>
</dbReference>
<comment type="caution">
    <text evidence="2">The sequence shown here is derived from an EMBL/GenBank/DDBJ whole genome shotgun (WGS) entry which is preliminary data.</text>
</comment>
<dbReference type="OrthoDB" id="9814952at2"/>
<accession>A0A4Q1JXN6</accession>
<sequence length="103" mass="11489">MSWRVEFAPEAVAHLTALEEYIITAGAPASATRYVDAIVDYCERLQTFPERGARRDDLLPGLRITHYQGTCVIAFHVDAPRQVVSILGVFYGGQDYEGGWRDA</sequence>
<dbReference type="AlphaFoldDB" id="A0A4Q1JXN6"/>
<gene>
    <name evidence="2" type="ORF">EPA99_07925</name>
</gene>
<reference evidence="2 3" key="1">
    <citation type="submission" date="2019-01" db="EMBL/GenBank/DDBJ databases">
        <title>Pseudoxanthomonas composti sp. nov., isolated from compost.</title>
        <authorList>
            <person name="Yang G."/>
        </authorList>
    </citation>
    <scope>NUCLEOTIDE SEQUENCE [LARGE SCALE GENOMIC DNA]</scope>
    <source>
        <strain evidence="2 3">GSS15</strain>
    </source>
</reference>
<dbReference type="EMBL" id="SAWZ01000003">
    <property type="protein sequence ID" value="RXR06560.1"/>
    <property type="molecule type" value="Genomic_DNA"/>
</dbReference>
<evidence type="ECO:0000313" key="3">
    <source>
        <dbReference type="Proteomes" id="UP000289784"/>
    </source>
</evidence>
<dbReference type="RefSeq" id="WP_129470667.1">
    <property type="nucleotide sequence ID" value="NZ_SAWZ01000003.1"/>
</dbReference>
<organism evidence="2 3">
    <name type="scientific">Pseudoxanthomonas composti</name>
    <dbReference type="NCBI Taxonomy" id="2137479"/>
    <lineage>
        <taxon>Bacteria</taxon>
        <taxon>Pseudomonadati</taxon>
        <taxon>Pseudomonadota</taxon>
        <taxon>Gammaproteobacteria</taxon>
        <taxon>Lysobacterales</taxon>
        <taxon>Lysobacteraceae</taxon>
        <taxon>Pseudoxanthomonas</taxon>
    </lineage>
</organism>